<evidence type="ECO:0000313" key="6">
    <source>
        <dbReference type="EMBL" id="RRD72876.1"/>
    </source>
</evidence>
<keyword evidence="5" id="KW-0614">Plasmid</keyword>
<dbReference type="Proteomes" id="UP000321299">
    <property type="component" value="Plasmid pNCYU-26-73-7"/>
</dbReference>
<dbReference type="EMBL" id="RQTU01000031">
    <property type="protein sequence ID" value="RRD72876.1"/>
    <property type="molecule type" value="Genomic_DNA"/>
</dbReference>
<geneLocation type="plasmid" evidence="5">
    <name>pNCYU-26-73-7</name>
</geneLocation>
<dbReference type="Proteomes" id="UP000271008">
    <property type="component" value="Unassembled WGS sequence"/>
</dbReference>
<feature type="region of interest" description="Disordered" evidence="1">
    <location>
        <begin position="186"/>
        <end position="206"/>
    </location>
</feature>
<dbReference type="InterPro" id="IPR013046">
    <property type="entry name" value="GpV/Gp45"/>
</dbReference>
<dbReference type="Pfam" id="PF04717">
    <property type="entry name" value="Phage_base_V"/>
    <property type="match status" value="1"/>
</dbReference>
<geneLocation type="plasmid" evidence="8">
    <name>pncyu-26-73-7</name>
</geneLocation>
<evidence type="ECO:0000313" key="7">
    <source>
        <dbReference type="Proteomes" id="UP000271008"/>
    </source>
</evidence>
<dbReference type="EMBL" id="CP042622">
    <property type="protein sequence ID" value="QED76667.1"/>
    <property type="molecule type" value="Genomic_DNA"/>
</dbReference>
<dbReference type="RefSeq" id="WP_001523073.1">
    <property type="nucleotide sequence ID" value="NZ_AP018573.1"/>
</dbReference>
<accession>A0A0A1AKB5</accession>
<reference evidence="3 9" key="2">
    <citation type="journal article" date="2019" name="Nat. Med.">
        <title>A library of human gut bacterial isolates paired with longitudinal multiomics data enables mechanistic microbiome research.</title>
        <authorList>
            <person name="Poyet M."/>
            <person name="Groussin M."/>
            <person name="Gibbons S.M."/>
            <person name="Avila-Pacheco J."/>
            <person name="Jiang X."/>
            <person name="Kearney S.M."/>
            <person name="Perrotta A.R."/>
            <person name="Berdy B."/>
            <person name="Zhao S."/>
            <person name="Lieberman T.D."/>
            <person name="Swanson P.K."/>
            <person name="Smith M."/>
            <person name="Roesemann S."/>
            <person name="Alexander J.E."/>
            <person name="Rich S.A."/>
            <person name="Livny J."/>
            <person name="Vlamakis H."/>
            <person name="Clish C."/>
            <person name="Bullock K."/>
            <person name="Deik A."/>
            <person name="Scott J."/>
            <person name="Pierce K.A."/>
            <person name="Xavier R.J."/>
            <person name="Alm E.J."/>
        </authorList>
    </citation>
    <scope>NUCLEOTIDE SEQUENCE [LARGE SCALE GENOMIC DNA]</scope>
    <source>
        <strain evidence="3 9">BIOML-A382</strain>
    </source>
</reference>
<dbReference type="Proteomes" id="UP000486847">
    <property type="component" value="Unassembled WGS sequence"/>
</dbReference>
<evidence type="ECO:0000313" key="4">
    <source>
        <dbReference type="EMBL" id="MTE91490.1"/>
    </source>
</evidence>
<dbReference type="Gene3D" id="2.40.50.230">
    <property type="entry name" value="Gp5 N-terminal domain"/>
    <property type="match status" value="1"/>
</dbReference>
<dbReference type="InterPro" id="IPR006531">
    <property type="entry name" value="Gp5/Vgr_OB"/>
</dbReference>
<evidence type="ECO:0000313" key="9">
    <source>
        <dbReference type="Proteomes" id="UP000438958"/>
    </source>
</evidence>
<dbReference type="EMBL" id="WKUE01000039">
    <property type="protein sequence ID" value="MSI71100.1"/>
    <property type="molecule type" value="Genomic_DNA"/>
</dbReference>
<organism evidence="4 10">
    <name type="scientific">Escherichia coli</name>
    <dbReference type="NCBI Taxonomy" id="562"/>
    <lineage>
        <taxon>Bacteria</taxon>
        <taxon>Pseudomonadati</taxon>
        <taxon>Pseudomonadota</taxon>
        <taxon>Gammaproteobacteria</taxon>
        <taxon>Enterobacterales</taxon>
        <taxon>Enterobacteriaceae</taxon>
        <taxon>Escherichia</taxon>
    </lineage>
</organism>
<dbReference type="Proteomes" id="UP000438958">
    <property type="component" value="Unassembled WGS sequence"/>
</dbReference>
<sequence>MNDLETLLRQTIRVGVVSDIDDGDVTARVTFDDQDNVTSAKLSVIVKNTDKNADYWMPDIGEQVLCIFHPAGPQQGFILGSFYDETQKPPSNTVNKRVIRFNNGTRIEIDRESNLLLVDAVGDVTIKATGTVTIDAPETIITGNATVEGLLTFKGGMKGSSAGGVAATISGNVKVVGGDIDVDGIKSKGHHHTAQGEYAPTTEAQA</sequence>
<feature type="domain" description="Gp5/Type VI secretion system Vgr protein OB-fold" evidence="2">
    <location>
        <begin position="14"/>
        <end position="83"/>
    </location>
</feature>
<evidence type="ECO:0000256" key="1">
    <source>
        <dbReference type="SAM" id="MobiDB-lite"/>
    </source>
</evidence>
<reference evidence="5 8" key="3">
    <citation type="submission" date="2019-08" db="EMBL/GenBank/DDBJ databases">
        <title>Plasmid- and chromosome-located mcr-3 in mcr-1-positive Escherichia coli from diseased swine, Taiwan.</title>
        <authorList>
            <person name="Hsu C.-Y."/>
            <person name="Huang W.-C."/>
            <person name="Lauderdale T.-L."/>
        </authorList>
    </citation>
    <scope>NUCLEOTIDE SEQUENCE [LARGE SCALE GENOMIC DNA]</scope>
    <source>
        <strain evidence="5 8">NCYU-26-73</strain>
        <plasmid evidence="8">pncyu-26-73-7</plasmid>
        <plasmid evidence="5">pNCYU-26-73-7</plasmid>
    </source>
</reference>
<reference evidence="6 7" key="1">
    <citation type="submission" date="2018-11" db="EMBL/GenBank/DDBJ databases">
        <title>Enterobacteriaceae from Patient.</title>
        <authorList>
            <person name="Shen C."/>
            <person name="Yang Y."/>
            <person name="Tian G."/>
        </authorList>
    </citation>
    <scope>NUCLEOTIDE SEQUENCE [LARGE SCALE GENOMIC DNA]</scope>
    <source>
        <strain evidence="6 7">GBGD28</strain>
    </source>
</reference>
<proteinExistence type="predicted"/>
<dbReference type="EMBL" id="WCEW01000035">
    <property type="protein sequence ID" value="MTE91490.1"/>
    <property type="molecule type" value="Genomic_DNA"/>
</dbReference>
<evidence type="ECO:0000313" key="8">
    <source>
        <dbReference type="Proteomes" id="UP000321299"/>
    </source>
</evidence>
<dbReference type="NCBIfam" id="TIGR01644">
    <property type="entry name" value="phage_P2_V"/>
    <property type="match status" value="1"/>
</dbReference>
<protein>
    <submittedName>
        <fullName evidence="4">Phage baseplate assembly protein V</fullName>
    </submittedName>
</protein>
<gene>
    <name evidence="6" type="ORF">EIA08_21840</name>
    <name evidence="4" type="ORF">F9B07_22255</name>
    <name evidence="5" type="ORF">FTV93_30285</name>
    <name evidence="3" type="ORF">GKF66_20245</name>
</gene>
<name>A0A0A1AKB5_ECOLX</name>
<evidence type="ECO:0000313" key="5">
    <source>
        <dbReference type="EMBL" id="QED76667.1"/>
    </source>
</evidence>
<dbReference type="InterPro" id="IPR037026">
    <property type="entry name" value="Vgr_OB-fold_dom_sf"/>
</dbReference>
<dbReference type="Gene3D" id="6.20.150.10">
    <property type="match status" value="1"/>
</dbReference>
<evidence type="ECO:0000259" key="2">
    <source>
        <dbReference type="Pfam" id="PF04717"/>
    </source>
</evidence>
<evidence type="ECO:0000313" key="10">
    <source>
        <dbReference type="Proteomes" id="UP000486847"/>
    </source>
</evidence>
<evidence type="ECO:0000313" key="3">
    <source>
        <dbReference type="EMBL" id="MSI71100.1"/>
    </source>
</evidence>
<dbReference type="AlphaFoldDB" id="A0A0A1AKB5"/>
<reference evidence="4 10" key="5">
    <citation type="submission" date="2019-10" db="EMBL/GenBank/DDBJ databases">
        <title>Comparative genomic analysis of antimicrobial resistant Escherichia coli of diverse origin.</title>
        <authorList>
            <person name="Ghatak S."/>
            <person name="Milton A.P."/>
            <person name="Rhetso K."/>
            <person name="Purkait D."/>
            <person name="Das S."/>
            <person name="Puro K.-U."/>
            <person name="Shakuntala I."/>
            <person name="Sen A."/>
            <person name="Sanjukta R."/>
            <person name="Priya G.B."/>
            <person name="Mawlong M."/>
            <person name="Lyngdoh V."/>
            <person name="Rynghang J."/>
            <person name="Mawphlang B.L."/>
        </authorList>
    </citation>
    <scope>NUCLEOTIDE SEQUENCE [LARGE SCALE GENOMIC DNA]</scope>
    <source>
        <strain evidence="4 10">SE161</strain>
    </source>
</reference>
<reference evidence="5 8" key="4">
    <citation type="submission" date="2019-08" db="EMBL/GenBank/DDBJ databases">
        <authorList>
            <person name="Chen F.-J."/>
            <person name="Wu H.-C."/>
            <person name="Liao Y.-C."/>
            <person name="Kuo S.-C."/>
        </authorList>
    </citation>
    <scope>NUCLEOTIDE SEQUENCE [LARGE SCALE GENOMIC DNA]</scope>
    <source>
        <strain evidence="5 8">NCYU-26-73</strain>
        <plasmid evidence="5">pNCYU-26-73-7</plasmid>
        <plasmid evidence="8">pncyu-26-73-7</plasmid>
    </source>
</reference>